<sequence length="195" mass="22236">MLQLQLHMATVSALQALSIQYGRERWQKPVLRRLRPPPPVNDTNPYNIFRPREKAHRLHTRRVRRNLDQAKNLLEALIKDVVPKCFTTCDVEWVDSEDPLFLLYTSGSTGKPKGVLYTTGGVQLIVVGLLDTVMLLMDLCLMEQQSYFMKGFFSIVFGVDGWRRTGDHLGLFIVEYLRLVVADSTPSLAVGGEFR</sequence>
<evidence type="ECO:0000313" key="2">
    <source>
        <dbReference type="Proteomes" id="UP001055811"/>
    </source>
</evidence>
<keyword evidence="2" id="KW-1185">Reference proteome</keyword>
<reference evidence="2" key="1">
    <citation type="journal article" date="2022" name="Mol. Ecol. Resour.">
        <title>The genomes of chicory, endive, great burdock and yacon provide insights into Asteraceae palaeo-polyploidization history and plant inulin production.</title>
        <authorList>
            <person name="Fan W."/>
            <person name="Wang S."/>
            <person name="Wang H."/>
            <person name="Wang A."/>
            <person name="Jiang F."/>
            <person name="Liu H."/>
            <person name="Zhao H."/>
            <person name="Xu D."/>
            <person name="Zhang Y."/>
        </authorList>
    </citation>
    <scope>NUCLEOTIDE SEQUENCE [LARGE SCALE GENOMIC DNA]</scope>
    <source>
        <strain evidence="2">cv. Punajuju</strain>
    </source>
</reference>
<gene>
    <name evidence="1" type="ORF">L2E82_11821</name>
</gene>
<reference evidence="1 2" key="2">
    <citation type="journal article" date="2022" name="Mol. Ecol. Resour.">
        <title>The genomes of chicory, endive, great burdock and yacon provide insights into Asteraceae paleo-polyploidization history and plant inulin production.</title>
        <authorList>
            <person name="Fan W."/>
            <person name="Wang S."/>
            <person name="Wang H."/>
            <person name="Wang A."/>
            <person name="Jiang F."/>
            <person name="Liu H."/>
            <person name="Zhao H."/>
            <person name="Xu D."/>
            <person name="Zhang Y."/>
        </authorList>
    </citation>
    <scope>NUCLEOTIDE SEQUENCE [LARGE SCALE GENOMIC DNA]</scope>
    <source>
        <strain evidence="2">cv. Punajuju</strain>
        <tissue evidence="1">Leaves</tissue>
    </source>
</reference>
<proteinExistence type="predicted"/>
<comment type="caution">
    <text evidence="1">The sequence shown here is derived from an EMBL/GenBank/DDBJ whole genome shotgun (WGS) entry which is preliminary data.</text>
</comment>
<name>A0ACB9GFE6_CICIN</name>
<protein>
    <submittedName>
        <fullName evidence="1">Uncharacterized protein</fullName>
    </submittedName>
</protein>
<dbReference type="Proteomes" id="UP001055811">
    <property type="component" value="Linkage Group LG02"/>
</dbReference>
<accession>A0ACB9GFE6</accession>
<evidence type="ECO:0000313" key="1">
    <source>
        <dbReference type="EMBL" id="KAI3781795.1"/>
    </source>
</evidence>
<organism evidence="1 2">
    <name type="scientific">Cichorium intybus</name>
    <name type="common">Chicory</name>
    <dbReference type="NCBI Taxonomy" id="13427"/>
    <lineage>
        <taxon>Eukaryota</taxon>
        <taxon>Viridiplantae</taxon>
        <taxon>Streptophyta</taxon>
        <taxon>Embryophyta</taxon>
        <taxon>Tracheophyta</taxon>
        <taxon>Spermatophyta</taxon>
        <taxon>Magnoliopsida</taxon>
        <taxon>eudicotyledons</taxon>
        <taxon>Gunneridae</taxon>
        <taxon>Pentapetalae</taxon>
        <taxon>asterids</taxon>
        <taxon>campanulids</taxon>
        <taxon>Asterales</taxon>
        <taxon>Asteraceae</taxon>
        <taxon>Cichorioideae</taxon>
        <taxon>Cichorieae</taxon>
        <taxon>Cichoriinae</taxon>
        <taxon>Cichorium</taxon>
    </lineage>
</organism>
<dbReference type="EMBL" id="CM042010">
    <property type="protein sequence ID" value="KAI3781795.1"/>
    <property type="molecule type" value="Genomic_DNA"/>
</dbReference>